<feature type="non-terminal residue" evidence="7">
    <location>
        <position position="72"/>
    </location>
</feature>
<sequence length="72" mass="8207">MESLQGLQNACDSPDLTQMVPEDVMTMIDSGRNPDIHTRTFTNRLNSDNQQMRGQAVNFDVSRGVQCHLYYD</sequence>
<keyword evidence="5 6" id="KW-0539">Nucleus</keyword>
<dbReference type="Pfam" id="PF09748">
    <property type="entry name" value="Med10"/>
    <property type="match status" value="1"/>
</dbReference>
<dbReference type="GO" id="GO:0016592">
    <property type="term" value="C:mediator complex"/>
    <property type="evidence" value="ECO:0007669"/>
    <property type="project" value="InterPro"/>
</dbReference>
<reference evidence="7 8" key="1">
    <citation type="journal article" date="2018" name="Mol. Biol. Evol.">
        <title>Broad Genomic Sampling Reveals a Smut Pathogenic Ancestry of the Fungal Clade Ustilaginomycotina.</title>
        <authorList>
            <person name="Kijpornyongpan T."/>
            <person name="Mondo S.J."/>
            <person name="Barry K."/>
            <person name="Sandor L."/>
            <person name="Lee J."/>
            <person name="Lipzen A."/>
            <person name="Pangilinan J."/>
            <person name="LaButti K."/>
            <person name="Hainaut M."/>
            <person name="Henrissat B."/>
            <person name="Grigoriev I.V."/>
            <person name="Spatafora J.W."/>
            <person name="Aime M.C."/>
        </authorList>
    </citation>
    <scope>NUCLEOTIDE SEQUENCE [LARGE SCALE GENOMIC DNA]</scope>
    <source>
        <strain evidence="7 8">MCA 3882</strain>
    </source>
</reference>
<protein>
    <recommendedName>
        <fullName evidence="6">Mediator of RNA polymerase II transcription subunit 10</fullName>
    </recommendedName>
    <alternativeName>
        <fullName evidence="6">Mediator complex subunit 10</fullName>
    </alternativeName>
</protein>
<dbReference type="Proteomes" id="UP000245771">
    <property type="component" value="Unassembled WGS sequence"/>
</dbReference>
<name>A0A316VAL7_9BASI</name>
<comment type="function">
    <text evidence="6">Component of the Mediator complex, a coactivator involved in the regulated transcription of nearly all RNA polymerase II-dependent genes. Mediator functions as a bridge to convey information from gene-specific regulatory proteins to the basal RNA polymerase II transcription machinery. Mediator is recruited to promoters by direct interactions with regulatory proteins and serves as a scaffold for the assembly of a functional preinitiation complex with RNA polymerase II and the general transcription factors.</text>
</comment>
<dbReference type="AlphaFoldDB" id="A0A316VAL7"/>
<evidence type="ECO:0000256" key="1">
    <source>
        <dbReference type="ARBA" id="ARBA00004123"/>
    </source>
</evidence>
<proteinExistence type="inferred from homology"/>
<keyword evidence="6" id="KW-0010">Activator</keyword>
<evidence type="ECO:0000256" key="2">
    <source>
        <dbReference type="ARBA" id="ARBA00005389"/>
    </source>
</evidence>
<evidence type="ECO:0000256" key="3">
    <source>
        <dbReference type="ARBA" id="ARBA00023015"/>
    </source>
</evidence>
<dbReference type="InParanoid" id="A0A316VAL7"/>
<dbReference type="GO" id="GO:0003712">
    <property type="term" value="F:transcription coregulator activity"/>
    <property type="evidence" value="ECO:0007669"/>
    <property type="project" value="InterPro"/>
</dbReference>
<gene>
    <name evidence="6" type="primary">MED10</name>
    <name evidence="7" type="ORF">FA14DRAFT_160079</name>
</gene>
<dbReference type="EMBL" id="KZ819603">
    <property type="protein sequence ID" value="PWN34490.1"/>
    <property type="molecule type" value="Genomic_DNA"/>
</dbReference>
<evidence type="ECO:0000313" key="8">
    <source>
        <dbReference type="Proteomes" id="UP000245771"/>
    </source>
</evidence>
<evidence type="ECO:0000313" key="7">
    <source>
        <dbReference type="EMBL" id="PWN34490.1"/>
    </source>
</evidence>
<evidence type="ECO:0000256" key="4">
    <source>
        <dbReference type="ARBA" id="ARBA00023163"/>
    </source>
</evidence>
<keyword evidence="4 6" id="KW-0804">Transcription</keyword>
<dbReference type="GO" id="GO:0006357">
    <property type="term" value="P:regulation of transcription by RNA polymerase II"/>
    <property type="evidence" value="ECO:0007669"/>
    <property type="project" value="InterPro"/>
</dbReference>
<dbReference type="InterPro" id="IPR019145">
    <property type="entry name" value="Mediator_Med10"/>
</dbReference>
<keyword evidence="8" id="KW-1185">Reference proteome</keyword>
<dbReference type="OrthoDB" id="337270at2759"/>
<comment type="subunit">
    <text evidence="6">Component of the Mediator complex.</text>
</comment>
<comment type="similarity">
    <text evidence="2 6">Belongs to the Mediator complex subunit 10 family.</text>
</comment>
<keyword evidence="3 6" id="KW-0805">Transcription regulation</keyword>
<evidence type="ECO:0000256" key="5">
    <source>
        <dbReference type="ARBA" id="ARBA00023242"/>
    </source>
</evidence>
<comment type="subcellular location">
    <subcellularLocation>
        <location evidence="1 6">Nucleus</location>
    </subcellularLocation>
</comment>
<organism evidence="7 8">
    <name type="scientific">Meira miltonrushii</name>
    <dbReference type="NCBI Taxonomy" id="1280837"/>
    <lineage>
        <taxon>Eukaryota</taxon>
        <taxon>Fungi</taxon>
        <taxon>Dikarya</taxon>
        <taxon>Basidiomycota</taxon>
        <taxon>Ustilaginomycotina</taxon>
        <taxon>Exobasidiomycetes</taxon>
        <taxon>Exobasidiales</taxon>
        <taxon>Brachybasidiaceae</taxon>
        <taxon>Meira</taxon>
    </lineage>
</organism>
<evidence type="ECO:0000256" key="6">
    <source>
        <dbReference type="RuleBase" id="RU364146"/>
    </source>
</evidence>
<accession>A0A316VAL7</accession>